<name>A0A075FM34_9EURY</name>
<sequence length="204" mass="22729">MSKPKAIGAALSLMMLTAILTGCTSGDNLGKIEKDLSNGGWIYFTNDTIDYPEAMGYLTFSSDGSLLIGDYISEEECIEHDDVSYWVQSEEVCYIDNNELAVGVTWRLDDEQTMSWMGSMTLDQETCGWVGQWDSYLQTCQIPMAVLIFELEGDNLVLLDEDGICLVGVRDLTDGSDQYEDIIPRIEAVELDICGDWGQDPEIE</sequence>
<evidence type="ECO:0000313" key="1">
    <source>
        <dbReference type="EMBL" id="AIE90807.1"/>
    </source>
</evidence>
<dbReference type="EMBL" id="KF900319">
    <property type="protein sequence ID" value="AIE90807.1"/>
    <property type="molecule type" value="Genomic_DNA"/>
</dbReference>
<protein>
    <submittedName>
        <fullName evidence="1">Uncharacterized protein</fullName>
    </submittedName>
</protein>
<proteinExistence type="predicted"/>
<reference evidence="1" key="1">
    <citation type="journal article" date="2014" name="Genome Biol. Evol.">
        <title>Pangenome evidence for extensive interdomain horizontal transfer affecting lineage core and shell genes in uncultured planktonic thaumarchaeota and euryarchaeota.</title>
        <authorList>
            <person name="Deschamps P."/>
            <person name="Zivanovic Y."/>
            <person name="Moreira D."/>
            <person name="Rodriguez-Valera F."/>
            <person name="Lopez-Garcia P."/>
        </authorList>
    </citation>
    <scope>NUCLEOTIDE SEQUENCE</scope>
</reference>
<accession>A0A075FM34</accession>
<dbReference type="AlphaFoldDB" id="A0A075FM34"/>
<dbReference type="PROSITE" id="PS51257">
    <property type="entry name" value="PROKAR_LIPOPROTEIN"/>
    <property type="match status" value="1"/>
</dbReference>
<organism evidence="1">
    <name type="scientific">uncultured marine group II/III euryarchaeote AD1000_07_D12</name>
    <dbReference type="NCBI Taxonomy" id="1457708"/>
    <lineage>
        <taxon>Archaea</taxon>
        <taxon>Methanobacteriati</taxon>
        <taxon>Methanobacteriota</taxon>
        <taxon>environmental samples</taxon>
    </lineage>
</organism>